<dbReference type="Proteomes" id="UP001199424">
    <property type="component" value="Unassembled WGS sequence"/>
</dbReference>
<dbReference type="InterPro" id="IPR045853">
    <property type="entry name" value="Pep_chain_release_fac_I_sf"/>
</dbReference>
<keyword evidence="5 8" id="KW-0963">Cytoplasm</keyword>
<accession>A0AAE3AJ97</accession>
<dbReference type="PANTHER" id="PTHR43804">
    <property type="entry name" value="LD18447P"/>
    <property type="match status" value="1"/>
</dbReference>
<sequence length="359" mass="40493">MFENLSVFENRYEELNMKLYDPAVAADRNLYRDLMKEHKEIEPIVEKYRALKKAEASLEDAEAILNDSEADKELRQMASDEMSAAKSDIESISEELKILLLPRDPNDDRSVIVEIRGGAGGEEAALFAYNLYRMYNMYAEKRGWKTEIVSLNETELGGFKEVSFTIDGDGAYSRLKFESGVHRVQRVPETETQGRIHTSTATVAVLPEADEVELEIDPKDLKIDTFRSSGAGGQHINKTSSAIRVTHLPTGTVVECQDERSQYKNKDKALRVLRARLLDAKVAAQNAEIAANRKSQVGTGDRSERIRTYNYPQLRVTDHRIGLTIYRLFDVLNGDLDEIIDALIAADRAEKLKESMENG</sequence>
<comment type="similarity">
    <text evidence="3 8">Belongs to the prokaryotic/mitochondrial release factor family.</text>
</comment>
<dbReference type="FunFam" id="3.30.70.1660:FF:000004">
    <property type="entry name" value="Peptide chain release factor 1"/>
    <property type="match status" value="1"/>
</dbReference>
<dbReference type="HAMAP" id="MF_00093">
    <property type="entry name" value="Rel_fac_1"/>
    <property type="match status" value="1"/>
</dbReference>
<dbReference type="PROSITE" id="PS00745">
    <property type="entry name" value="RF_PROK_I"/>
    <property type="match status" value="1"/>
</dbReference>
<evidence type="ECO:0000256" key="7">
    <source>
        <dbReference type="ARBA" id="ARBA00050039"/>
    </source>
</evidence>
<proteinExistence type="inferred from homology"/>
<evidence type="ECO:0000256" key="8">
    <source>
        <dbReference type="HAMAP-Rule" id="MF_00093"/>
    </source>
</evidence>
<dbReference type="EMBL" id="JAJEQC010000001">
    <property type="protein sequence ID" value="MCC2135473.1"/>
    <property type="molecule type" value="Genomic_DNA"/>
</dbReference>
<keyword evidence="6 8" id="KW-0648">Protein biosynthesis</keyword>
<feature type="modified residue" description="N5-methylglutamine" evidence="8">
    <location>
        <position position="234"/>
    </location>
</feature>
<dbReference type="FunFam" id="3.30.70.1660:FF:000002">
    <property type="entry name" value="Peptide chain release factor 1"/>
    <property type="match status" value="1"/>
</dbReference>
<comment type="subcellular location">
    <subcellularLocation>
        <location evidence="2 8">Cytoplasm</location>
    </subcellularLocation>
</comment>
<evidence type="ECO:0000256" key="1">
    <source>
        <dbReference type="ARBA" id="ARBA00002986"/>
    </source>
</evidence>
<evidence type="ECO:0000256" key="2">
    <source>
        <dbReference type="ARBA" id="ARBA00004496"/>
    </source>
</evidence>
<dbReference type="Gene3D" id="6.10.140.1950">
    <property type="match status" value="1"/>
</dbReference>
<dbReference type="InterPro" id="IPR004373">
    <property type="entry name" value="RF-1"/>
</dbReference>
<comment type="function">
    <text evidence="1 8">Peptide chain release factor 1 directs the termination of translation in response to the peptide chain termination codons UAG and UAA.</text>
</comment>
<evidence type="ECO:0000313" key="12">
    <source>
        <dbReference type="Proteomes" id="UP001199424"/>
    </source>
</evidence>
<dbReference type="RefSeq" id="WP_176821212.1">
    <property type="nucleotide sequence ID" value="NZ_JAJEQC010000001.1"/>
</dbReference>
<dbReference type="AlphaFoldDB" id="A0AAE3AJ97"/>
<dbReference type="SMART" id="SM00937">
    <property type="entry name" value="PCRF"/>
    <property type="match status" value="1"/>
</dbReference>
<evidence type="ECO:0000313" key="11">
    <source>
        <dbReference type="EMBL" id="MCC2135473.1"/>
    </source>
</evidence>
<evidence type="ECO:0000256" key="4">
    <source>
        <dbReference type="ARBA" id="ARBA00022481"/>
    </source>
</evidence>
<organism evidence="11 12">
    <name type="scientific">Hominenteromicrobium mulieris</name>
    <dbReference type="NCBI Taxonomy" id="2885357"/>
    <lineage>
        <taxon>Bacteria</taxon>
        <taxon>Bacillati</taxon>
        <taxon>Bacillota</taxon>
        <taxon>Clostridia</taxon>
        <taxon>Eubacteriales</taxon>
        <taxon>Oscillospiraceae</taxon>
        <taxon>Hominenteromicrobium</taxon>
    </lineage>
</organism>
<feature type="coiled-coil region" evidence="9">
    <location>
        <begin position="44"/>
        <end position="95"/>
    </location>
</feature>
<keyword evidence="9" id="KW-0175">Coiled coil</keyword>
<dbReference type="Gene3D" id="3.30.70.1660">
    <property type="match status" value="2"/>
</dbReference>
<reference evidence="11" key="1">
    <citation type="submission" date="2021-10" db="EMBL/GenBank/DDBJ databases">
        <title>Anaerobic single-cell dispensing facilitates the cultivation of human gut bacteria.</title>
        <authorList>
            <person name="Afrizal A."/>
        </authorList>
    </citation>
    <scope>NUCLEOTIDE SEQUENCE</scope>
    <source>
        <strain evidence="11">CLA-AA-H250</strain>
    </source>
</reference>
<keyword evidence="4 8" id="KW-0488">Methylation</keyword>
<dbReference type="Pfam" id="PF03462">
    <property type="entry name" value="PCRF"/>
    <property type="match status" value="1"/>
</dbReference>
<dbReference type="NCBIfam" id="TIGR00019">
    <property type="entry name" value="prfA"/>
    <property type="match status" value="1"/>
</dbReference>
<dbReference type="NCBIfam" id="NF001859">
    <property type="entry name" value="PRK00591.1"/>
    <property type="match status" value="1"/>
</dbReference>
<dbReference type="InterPro" id="IPR005139">
    <property type="entry name" value="PCRF"/>
</dbReference>
<dbReference type="InterPro" id="IPR050057">
    <property type="entry name" value="Prokaryotic/Mito_RF"/>
</dbReference>
<gene>
    <name evidence="8 11" type="primary">prfA</name>
    <name evidence="11" type="ORF">LKD31_00365</name>
</gene>
<dbReference type="PANTHER" id="PTHR43804:SF7">
    <property type="entry name" value="LD18447P"/>
    <property type="match status" value="1"/>
</dbReference>
<evidence type="ECO:0000259" key="10">
    <source>
        <dbReference type="PROSITE" id="PS00745"/>
    </source>
</evidence>
<protein>
    <recommendedName>
        <fullName evidence="7 8">Peptide chain release factor 1</fullName>
        <shortName evidence="8">RF-1</shortName>
    </recommendedName>
</protein>
<comment type="caution">
    <text evidence="11">The sequence shown here is derived from an EMBL/GenBank/DDBJ whole genome shotgun (WGS) entry which is preliminary data.</text>
</comment>
<dbReference type="Gene3D" id="3.30.160.20">
    <property type="match status" value="1"/>
</dbReference>
<dbReference type="GO" id="GO:0016149">
    <property type="term" value="F:translation release factor activity, codon specific"/>
    <property type="evidence" value="ECO:0007669"/>
    <property type="project" value="UniProtKB-UniRule"/>
</dbReference>
<evidence type="ECO:0000256" key="9">
    <source>
        <dbReference type="SAM" id="Coils"/>
    </source>
</evidence>
<evidence type="ECO:0000256" key="3">
    <source>
        <dbReference type="ARBA" id="ARBA00010835"/>
    </source>
</evidence>
<feature type="domain" description="Prokaryotic-type class I peptide chain release factors" evidence="10">
    <location>
        <begin position="227"/>
        <end position="243"/>
    </location>
</feature>
<evidence type="ECO:0000256" key="5">
    <source>
        <dbReference type="ARBA" id="ARBA00022490"/>
    </source>
</evidence>
<dbReference type="FunFam" id="3.30.160.20:FF:000004">
    <property type="entry name" value="Peptide chain release factor 1"/>
    <property type="match status" value="1"/>
</dbReference>
<dbReference type="InterPro" id="IPR000352">
    <property type="entry name" value="Pep_chain_release_fac_I"/>
</dbReference>
<dbReference type="GO" id="GO:0005829">
    <property type="term" value="C:cytosol"/>
    <property type="evidence" value="ECO:0007669"/>
    <property type="project" value="UniProtKB-ARBA"/>
</dbReference>
<keyword evidence="12" id="KW-1185">Reference proteome</keyword>
<dbReference type="Pfam" id="PF00472">
    <property type="entry name" value="RF-1"/>
    <property type="match status" value="1"/>
</dbReference>
<name>A0AAE3AJ97_9FIRM</name>
<dbReference type="SUPFAM" id="SSF75620">
    <property type="entry name" value="Release factor"/>
    <property type="match status" value="1"/>
</dbReference>
<evidence type="ECO:0000256" key="6">
    <source>
        <dbReference type="ARBA" id="ARBA00022917"/>
    </source>
</evidence>
<comment type="PTM">
    <text evidence="8">Methylated by PrmC. Methylation increases the termination efficiency of RF1.</text>
</comment>